<dbReference type="EMBL" id="BK014790">
    <property type="protein sequence ID" value="DAD75811.1"/>
    <property type="molecule type" value="Genomic_DNA"/>
</dbReference>
<proteinExistence type="predicted"/>
<name>A0A8S5M152_9CAUD</name>
<evidence type="ECO:0000313" key="1">
    <source>
        <dbReference type="EMBL" id="DAD75811.1"/>
    </source>
</evidence>
<reference evidence="1" key="1">
    <citation type="journal article" date="2021" name="Proc. Natl. Acad. Sci. U.S.A.">
        <title>A Catalog of Tens of Thousands of Viruses from Human Metagenomes Reveals Hidden Associations with Chronic Diseases.</title>
        <authorList>
            <person name="Tisza M.J."/>
            <person name="Buck C.B."/>
        </authorList>
    </citation>
    <scope>NUCLEOTIDE SEQUENCE</scope>
    <source>
        <strain evidence="1">Ct37J14</strain>
    </source>
</reference>
<accession>A0A8S5M152</accession>
<protein>
    <submittedName>
        <fullName evidence="1">Uncharacterized protein</fullName>
    </submittedName>
</protein>
<sequence>MTSLPSSLDGRYFDLLGILFPFCNNFVTLG</sequence>
<organism evidence="1">
    <name type="scientific">Siphoviridae sp. ct37J14</name>
    <dbReference type="NCBI Taxonomy" id="2826280"/>
    <lineage>
        <taxon>Viruses</taxon>
        <taxon>Duplodnaviria</taxon>
        <taxon>Heunggongvirae</taxon>
        <taxon>Uroviricota</taxon>
        <taxon>Caudoviricetes</taxon>
    </lineage>
</organism>